<name>A0A2G8SXF5_9BURK</name>
<gene>
    <name evidence="1" type="ORF">CR103_18050</name>
</gene>
<comment type="caution">
    <text evidence="1">The sequence shown here is derived from an EMBL/GenBank/DDBJ whole genome shotgun (WGS) entry which is preliminary data.</text>
</comment>
<accession>A0A2G8SXF5</accession>
<evidence type="ECO:0000313" key="2">
    <source>
        <dbReference type="Proteomes" id="UP000228593"/>
    </source>
</evidence>
<dbReference type="AlphaFoldDB" id="A0A2G8SXF5"/>
<sequence>MGAATAQAISPAETLLFQTNHLKNVRAPLTLTYAFRKAGSLEPGFDDTVEVVLAEGEAAGKPSVTMHFLSGTRQRQTPGVEGAEGNPALLGFLEHDIAEMKRLTGGSSNYFRKRIRLALAEAAQVRPAHFTYGGKRVDGREVSIEPYRNDPLAKRFEQYVPKRYTFVISAQVPGGVYRVGSALAGPAGNAPLMNQTLTLVSTTKDKR</sequence>
<evidence type="ECO:0008006" key="3">
    <source>
        <dbReference type="Google" id="ProtNLM"/>
    </source>
</evidence>
<keyword evidence="2" id="KW-1185">Reference proteome</keyword>
<organism evidence="1 2">
    <name type="scientific">Massilia psychrophila</name>
    <dbReference type="NCBI Taxonomy" id="1603353"/>
    <lineage>
        <taxon>Bacteria</taxon>
        <taxon>Pseudomonadati</taxon>
        <taxon>Pseudomonadota</taxon>
        <taxon>Betaproteobacteria</taxon>
        <taxon>Burkholderiales</taxon>
        <taxon>Oxalobacteraceae</taxon>
        <taxon>Telluria group</taxon>
        <taxon>Massilia</taxon>
    </lineage>
</organism>
<reference evidence="1 2" key="1">
    <citation type="submission" date="2017-10" db="EMBL/GenBank/DDBJ databases">
        <title>Massilia psychrophilum sp. nov., a novel purple-pigmented bacterium isolated from Tianshan glacier, Xinjiang Municipality, China.</title>
        <authorList>
            <person name="Wang H."/>
        </authorList>
    </citation>
    <scope>NUCLEOTIDE SEQUENCE [LARGE SCALE GENOMIC DNA]</scope>
    <source>
        <strain evidence="1 2">JCM 30813</strain>
    </source>
</reference>
<evidence type="ECO:0000313" key="1">
    <source>
        <dbReference type="EMBL" id="PIL38444.1"/>
    </source>
</evidence>
<protein>
    <recommendedName>
        <fullName evidence="3">DUF3108 domain-containing protein</fullName>
    </recommendedName>
</protein>
<dbReference type="EMBL" id="PDOB01000036">
    <property type="protein sequence ID" value="PIL38444.1"/>
    <property type="molecule type" value="Genomic_DNA"/>
</dbReference>
<proteinExistence type="predicted"/>
<dbReference type="Proteomes" id="UP000228593">
    <property type="component" value="Unassembled WGS sequence"/>
</dbReference>